<evidence type="ECO:0000313" key="2">
    <source>
        <dbReference type="EMBL" id="ANX11052.1"/>
    </source>
</evidence>
<sequence>MEGRIMNKKRGWIIAAILQVLFLLFIAGSYYSIDYFGKDIKIKTVPVDPRDILYGDYVTLRFDISNVPVSKWKGETHLLASRQRTAFVVLEENKEGYYEVQSVYPDKPEVKDHQVILKGQAERIWGDTSEQMQINYGIERYYVEENTGKTLEQQASDMVVTVRVAPWGTFKITDIKPR</sequence>
<name>A0A1B1Z0P3_9BACL</name>
<keyword evidence="1" id="KW-0812">Transmembrane</keyword>
<keyword evidence="1" id="KW-1133">Transmembrane helix</keyword>
<reference evidence="2 3" key="1">
    <citation type="submission" date="2016-08" db="EMBL/GenBank/DDBJ databases">
        <title>Complete genome sequence of Fictibacillus arsenicus G25-54, a strain with toxicity to nematodes and a potential arsenic-resistance activity.</title>
        <authorList>
            <person name="Zheng Z."/>
        </authorList>
    </citation>
    <scope>NUCLEOTIDE SEQUENCE [LARGE SCALE GENOMIC DNA]</scope>
    <source>
        <strain evidence="2 3">G25-54</strain>
    </source>
</reference>
<dbReference type="Proteomes" id="UP000077412">
    <property type="component" value="Chromosome"/>
</dbReference>
<feature type="transmembrane region" description="Helical" evidence="1">
    <location>
        <begin position="12"/>
        <end position="33"/>
    </location>
</feature>
<organism evidence="2 3">
    <name type="scientific">Fictibacillus arsenicus</name>
    <dbReference type="NCBI Taxonomy" id="255247"/>
    <lineage>
        <taxon>Bacteria</taxon>
        <taxon>Bacillati</taxon>
        <taxon>Bacillota</taxon>
        <taxon>Bacilli</taxon>
        <taxon>Bacillales</taxon>
        <taxon>Fictibacillaceae</taxon>
        <taxon>Fictibacillus</taxon>
    </lineage>
</organism>
<protein>
    <recommendedName>
        <fullName evidence="4">GDYXXLXY domain-containing protein</fullName>
    </recommendedName>
</protein>
<dbReference type="OrthoDB" id="4868247at2"/>
<dbReference type="EMBL" id="CP016761">
    <property type="protein sequence ID" value="ANX11052.1"/>
    <property type="molecule type" value="Genomic_DNA"/>
</dbReference>
<dbReference type="AlphaFoldDB" id="A0A1B1Z0P3"/>
<evidence type="ECO:0000256" key="1">
    <source>
        <dbReference type="SAM" id="Phobius"/>
    </source>
</evidence>
<dbReference type="STRING" id="255247.ABE41_003470"/>
<dbReference type="KEGG" id="far:ABE41_003470"/>
<dbReference type="Pfam" id="PF14345">
    <property type="entry name" value="GDYXXLXY"/>
    <property type="match status" value="1"/>
</dbReference>
<keyword evidence="3" id="KW-1185">Reference proteome</keyword>
<accession>A0A1B1Z0P3</accession>
<evidence type="ECO:0008006" key="4">
    <source>
        <dbReference type="Google" id="ProtNLM"/>
    </source>
</evidence>
<gene>
    <name evidence="2" type="ORF">ABE41_003470</name>
</gene>
<evidence type="ECO:0000313" key="3">
    <source>
        <dbReference type="Proteomes" id="UP000077412"/>
    </source>
</evidence>
<proteinExistence type="predicted"/>
<keyword evidence="1" id="KW-0472">Membrane</keyword>
<dbReference type="InterPro" id="IPR025833">
    <property type="entry name" value="GDYXXLXY"/>
</dbReference>